<dbReference type="GO" id="GO:0006935">
    <property type="term" value="P:chemotaxis"/>
    <property type="evidence" value="ECO:0007669"/>
    <property type="project" value="UniProtKB-KW"/>
</dbReference>
<keyword evidence="19" id="KW-1185">Reference proteome</keyword>
<proteinExistence type="inferred from homology"/>
<dbReference type="PROSITE" id="PS50111">
    <property type="entry name" value="CHEMOTAXIS_TRANSDUC_2"/>
    <property type="match status" value="1"/>
</dbReference>
<evidence type="ECO:0000256" key="5">
    <source>
        <dbReference type="ARBA" id="ARBA00022519"/>
    </source>
</evidence>
<dbReference type="EMBL" id="BJUK01000001">
    <property type="protein sequence ID" value="GEK45815.1"/>
    <property type="molecule type" value="Genomic_DNA"/>
</dbReference>
<feature type="domain" description="HAMP" evidence="16">
    <location>
        <begin position="218"/>
        <end position="270"/>
    </location>
</feature>
<feature type="compositionally biased region" description="Low complexity" evidence="13">
    <location>
        <begin position="539"/>
        <end position="554"/>
    </location>
</feature>
<evidence type="ECO:0000256" key="10">
    <source>
        <dbReference type="ARBA" id="ARBA00029447"/>
    </source>
</evidence>
<reference evidence="18 20" key="2">
    <citation type="submission" date="2020-12" db="EMBL/GenBank/DDBJ databases">
        <title>Draft genome sequence of Halomonas pacifica strain CARE-V15.</title>
        <authorList>
            <person name="Vignesh N."/>
            <person name="Thabitha A."/>
            <person name="Saravanan R."/>
            <person name="Manigandan V."/>
        </authorList>
    </citation>
    <scope>NUCLEOTIDE SEQUENCE [LARGE SCALE GENOMIC DNA]</scope>
    <source>
        <strain evidence="18 20">CARE-V15</strain>
    </source>
</reference>
<feature type="region of interest" description="Disordered" evidence="13">
    <location>
        <begin position="539"/>
        <end position="563"/>
    </location>
</feature>
<sequence>MNLTIKARLTLLIGLLIASIAIVGGLGIRGMTAMDRATKTIYEDRMIPVQQLARIDELMRDAIIELNQVSLTHEGSADPATARANRRPYLEGVQDNLDTMERVWESYMASYLTPREATLAQRYADQRGAFVREGVEPTIAMMEAGEIERATAHMIEAVRPAFMAANRTLQELIALQGEVAQQEHAAAQSTSDMMRYLTAALLALALVIASLGGWLLIRAIARPLARMTDYFHAIAAGNLNNAIEIGRQDELGLALKALDDTQAQQRALVARIQSSARAIHAAAGEVASGNHDLSQRTEEQAASLQETAASMEQVASTVKQNADTTRQANELARHARELADNGGALTQGATGKMQELEASADKIGSIISVIDGIAFQTNILALNASVEAARAGEQGRGFAVVAGEVRNLAQRCAAAAKEIQSLVTLDGDLVKEGSTLVKQAGEAMEQVVTSVRRVSELMTDINAASEEQAQAVEQVSVAVNQMDRVTQQNAALVEQSAAAASSLGAEAELLTAAVSGFRMGDGDLDGAVAPEARLAAAAPRAASASLPRVASSAATREPEWEAF</sequence>
<feature type="transmembrane region" description="Helical" evidence="14">
    <location>
        <begin position="196"/>
        <end position="217"/>
    </location>
</feature>
<dbReference type="PANTHER" id="PTHR43531:SF14">
    <property type="entry name" value="METHYL-ACCEPTING CHEMOTAXIS PROTEIN I-RELATED"/>
    <property type="match status" value="1"/>
</dbReference>
<comment type="similarity">
    <text evidence="10">Belongs to the methyl-accepting chemotaxis (MCP) protein family.</text>
</comment>
<evidence type="ECO:0000259" key="16">
    <source>
        <dbReference type="PROSITE" id="PS50885"/>
    </source>
</evidence>
<evidence type="ECO:0000256" key="2">
    <source>
        <dbReference type="ARBA" id="ARBA00022475"/>
    </source>
</evidence>
<dbReference type="GO" id="GO:0007165">
    <property type="term" value="P:signal transduction"/>
    <property type="evidence" value="ECO:0007669"/>
    <property type="project" value="UniProtKB-KW"/>
</dbReference>
<organism evidence="17 19">
    <name type="scientific">Bisbaumannia pacifica</name>
    <dbReference type="NCBI Taxonomy" id="77098"/>
    <lineage>
        <taxon>Bacteria</taxon>
        <taxon>Pseudomonadati</taxon>
        <taxon>Pseudomonadota</taxon>
        <taxon>Gammaproteobacteria</taxon>
        <taxon>Oceanospirillales</taxon>
        <taxon>Halomonadaceae</taxon>
        <taxon>Bisbaumannia</taxon>
    </lineage>
</organism>
<dbReference type="InterPro" id="IPR003660">
    <property type="entry name" value="HAMP_dom"/>
</dbReference>
<keyword evidence="6 14" id="KW-0812">Transmembrane</keyword>
<dbReference type="SUPFAM" id="SSF58104">
    <property type="entry name" value="Methyl-accepting chemotaxis protein (MCP) signaling domain"/>
    <property type="match status" value="1"/>
</dbReference>
<dbReference type="Pfam" id="PF02203">
    <property type="entry name" value="TarH"/>
    <property type="match status" value="1"/>
</dbReference>
<dbReference type="CDD" id="cd06225">
    <property type="entry name" value="HAMP"/>
    <property type="match status" value="1"/>
</dbReference>
<evidence type="ECO:0000256" key="4">
    <source>
        <dbReference type="ARBA" id="ARBA00022500"/>
    </source>
</evidence>
<keyword evidence="3" id="KW-0488">Methylation</keyword>
<evidence type="ECO:0000256" key="3">
    <source>
        <dbReference type="ARBA" id="ARBA00022481"/>
    </source>
</evidence>
<dbReference type="AlphaFoldDB" id="A0A510X5V4"/>
<reference evidence="17 19" key="1">
    <citation type="submission" date="2019-07" db="EMBL/GenBank/DDBJ databases">
        <title>Whole genome shotgun sequence of Halomonas pacifica NBRC 102220.</title>
        <authorList>
            <person name="Hosoyama A."/>
            <person name="Uohara A."/>
            <person name="Ohji S."/>
            <person name="Ichikawa N."/>
        </authorList>
    </citation>
    <scope>NUCLEOTIDE SEQUENCE [LARGE SCALE GENOMIC DNA]</scope>
    <source>
        <strain evidence="17 19">NBRC 102220</strain>
    </source>
</reference>
<dbReference type="InterPro" id="IPR004089">
    <property type="entry name" value="MCPsignal_dom"/>
</dbReference>
<feature type="coiled-coil region" evidence="12">
    <location>
        <begin position="294"/>
        <end position="341"/>
    </location>
</feature>
<dbReference type="EMBL" id="JAEDAF010000003">
    <property type="protein sequence ID" value="MBH8579310.1"/>
    <property type="molecule type" value="Genomic_DNA"/>
</dbReference>
<dbReference type="InterPro" id="IPR051310">
    <property type="entry name" value="MCP_chemotaxis"/>
</dbReference>
<comment type="caution">
    <text evidence="17">The sequence shown here is derived from an EMBL/GenBank/DDBJ whole genome shotgun (WGS) entry which is preliminary data.</text>
</comment>
<dbReference type="GO" id="GO:0004888">
    <property type="term" value="F:transmembrane signaling receptor activity"/>
    <property type="evidence" value="ECO:0007669"/>
    <property type="project" value="InterPro"/>
</dbReference>
<dbReference type="Pfam" id="PF00672">
    <property type="entry name" value="HAMP"/>
    <property type="match status" value="1"/>
</dbReference>
<evidence type="ECO:0000256" key="14">
    <source>
        <dbReference type="SAM" id="Phobius"/>
    </source>
</evidence>
<evidence type="ECO:0000256" key="8">
    <source>
        <dbReference type="ARBA" id="ARBA00023136"/>
    </source>
</evidence>
<evidence type="ECO:0000256" key="6">
    <source>
        <dbReference type="ARBA" id="ARBA00022692"/>
    </source>
</evidence>
<evidence type="ECO:0000256" key="12">
    <source>
        <dbReference type="SAM" id="Coils"/>
    </source>
</evidence>
<keyword evidence="9 11" id="KW-0807">Transducer</keyword>
<dbReference type="PANTHER" id="PTHR43531">
    <property type="entry name" value="PROTEIN ICFG"/>
    <property type="match status" value="1"/>
</dbReference>
<dbReference type="SMART" id="SM00283">
    <property type="entry name" value="MA"/>
    <property type="match status" value="1"/>
</dbReference>
<evidence type="ECO:0000313" key="17">
    <source>
        <dbReference type="EMBL" id="GEK45815.1"/>
    </source>
</evidence>
<evidence type="ECO:0000313" key="18">
    <source>
        <dbReference type="EMBL" id="MBH8579310.1"/>
    </source>
</evidence>
<gene>
    <name evidence="17" type="ORF">HPA02_00980</name>
    <name evidence="18" type="ORF">I7V36_04295</name>
</gene>
<dbReference type="Proteomes" id="UP000651738">
    <property type="component" value="Unassembled WGS sequence"/>
</dbReference>
<dbReference type="GO" id="GO:0005886">
    <property type="term" value="C:plasma membrane"/>
    <property type="evidence" value="ECO:0007669"/>
    <property type="project" value="UniProtKB-SubCell"/>
</dbReference>
<keyword evidence="2" id="KW-1003">Cell membrane</keyword>
<dbReference type="RefSeq" id="WP_186809891.1">
    <property type="nucleotide sequence ID" value="NZ_BJUK01000001.1"/>
</dbReference>
<evidence type="ECO:0000256" key="13">
    <source>
        <dbReference type="SAM" id="MobiDB-lite"/>
    </source>
</evidence>
<evidence type="ECO:0000313" key="19">
    <source>
        <dbReference type="Proteomes" id="UP000321275"/>
    </source>
</evidence>
<name>A0A510X5V4_9GAMM</name>
<dbReference type="InterPro" id="IPR003122">
    <property type="entry name" value="Tar_rcpt_lig-bd"/>
</dbReference>
<dbReference type="InterPro" id="IPR004090">
    <property type="entry name" value="Chemotax_Me-accpt_rcpt"/>
</dbReference>
<protein>
    <submittedName>
        <fullName evidence="17">Methyl-accepting chemotaxis protein</fullName>
    </submittedName>
    <submittedName>
        <fullName evidence="18">Tar ligand binding domain-containing protein</fullName>
    </submittedName>
</protein>
<keyword evidence="8 14" id="KW-0472">Membrane</keyword>
<dbReference type="Proteomes" id="UP000321275">
    <property type="component" value="Unassembled WGS sequence"/>
</dbReference>
<keyword evidence="12" id="KW-0175">Coiled coil</keyword>
<dbReference type="PROSITE" id="PS50885">
    <property type="entry name" value="HAMP"/>
    <property type="match status" value="1"/>
</dbReference>
<dbReference type="PRINTS" id="PR00260">
    <property type="entry name" value="CHEMTRNSDUCR"/>
</dbReference>
<keyword evidence="7 14" id="KW-1133">Transmembrane helix</keyword>
<dbReference type="Pfam" id="PF00015">
    <property type="entry name" value="MCPsignal"/>
    <property type="match status" value="1"/>
</dbReference>
<evidence type="ECO:0000256" key="1">
    <source>
        <dbReference type="ARBA" id="ARBA00004429"/>
    </source>
</evidence>
<evidence type="ECO:0000259" key="15">
    <source>
        <dbReference type="PROSITE" id="PS50111"/>
    </source>
</evidence>
<evidence type="ECO:0000256" key="11">
    <source>
        <dbReference type="PROSITE-ProRule" id="PRU00284"/>
    </source>
</evidence>
<dbReference type="SMART" id="SM00304">
    <property type="entry name" value="HAMP"/>
    <property type="match status" value="2"/>
</dbReference>
<accession>A0A510X5V4</accession>
<comment type="subcellular location">
    <subcellularLocation>
        <location evidence="1">Cell inner membrane</location>
        <topology evidence="1">Multi-pass membrane protein</topology>
    </subcellularLocation>
</comment>
<dbReference type="CDD" id="cd11386">
    <property type="entry name" value="MCP_signal"/>
    <property type="match status" value="1"/>
</dbReference>
<feature type="domain" description="Methyl-accepting transducer" evidence="15">
    <location>
        <begin position="275"/>
        <end position="504"/>
    </location>
</feature>
<evidence type="ECO:0000313" key="20">
    <source>
        <dbReference type="Proteomes" id="UP000651738"/>
    </source>
</evidence>
<keyword evidence="4" id="KW-0145">Chemotaxis</keyword>
<evidence type="ECO:0000256" key="9">
    <source>
        <dbReference type="ARBA" id="ARBA00023224"/>
    </source>
</evidence>
<dbReference type="FunFam" id="1.10.287.950:FF:000001">
    <property type="entry name" value="Methyl-accepting chemotaxis sensory transducer"/>
    <property type="match status" value="1"/>
</dbReference>
<keyword evidence="5" id="KW-0997">Cell inner membrane</keyword>
<dbReference type="Gene3D" id="1.10.287.950">
    <property type="entry name" value="Methyl-accepting chemotaxis protein"/>
    <property type="match status" value="1"/>
</dbReference>
<evidence type="ECO:0000256" key="7">
    <source>
        <dbReference type="ARBA" id="ARBA00022989"/>
    </source>
</evidence>